<dbReference type="InterPro" id="IPR003890">
    <property type="entry name" value="MIF4G-like_typ-3"/>
</dbReference>
<keyword evidence="2" id="KW-0963">Cytoplasm</keyword>
<feature type="region of interest" description="Disordered" evidence="3">
    <location>
        <begin position="248"/>
        <end position="288"/>
    </location>
</feature>
<dbReference type="Pfam" id="PF02854">
    <property type="entry name" value="MIF4G"/>
    <property type="match status" value="2"/>
</dbReference>
<feature type="compositionally biased region" description="Low complexity" evidence="3">
    <location>
        <begin position="1207"/>
        <end position="1218"/>
    </location>
</feature>
<proteinExistence type="predicted"/>
<accession>A0A6A6B357</accession>
<dbReference type="GeneID" id="54301061"/>
<feature type="compositionally biased region" description="Polar residues" evidence="3">
    <location>
        <begin position="1070"/>
        <end position="1083"/>
    </location>
</feature>
<dbReference type="RefSeq" id="XP_033392879.1">
    <property type="nucleotide sequence ID" value="XM_033543564.1"/>
</dbReference>
<feature type="domain" description="MIF4G" evidence="4">
    <location>
        <begin position="481"/>
        <end position="670"/>
    </location>
</feature>
<feature type="compositionally biased region" description="Basic and acidic residues" evidence="3">
    <location>
        <begin position="1145"/>
        <end position="1154"/>
    </location>
</feature>
<keyword evidence="6" id="KW-1185">Reference proteome</keyword>
<name>A0A6A6B357_9PEZI</name>
<feature type="compositionally biased region" description="Polar residues" evidence="3">
    <location>
        <begin position="1134"/>
        <end position="1144"/>
    </location>
</feature>
<dbReference type="PANTHER" id="PTHR12839:SF7">
    <property type="entry name" value="REGULATOR OF NONSENSE TRANSCRIPTS 2"/>
    <property type="match status" value="1"/>
</dbReference>
<feature type="domain" description="MIF4G" evidence="4">
    <location>
        <begin position="685"/>
        <end position="893"/>
    </location>
</feature>
<evidence type="ECO:0000313" key="6">
    <source>
        <dbReference type="Proteomes" id="UP000799438"/>
    </source>
</evidence>
<feature type="compositionally biased region" description="Acidic residues" evidence="3">
    <location>
        <begin position="969"/>
        <end position="987"/>
    </location>
</feature>
<evidence type="ECO:0000259" key="4">
    <source>
        <dbReference type="SMART" id="SM00543"/>
    </source>
</evidence>
<dbReference type="GO" id="GO:0035145">
    <property type="term" value="C:exon-exon junction complex"/>
    <property type="evidence" value="ECO:0007669"/>
    <property type="project" value="TreeGrafter"/>
</dbReference>
<sequence>MERQRKRELRELNERAWAGEKDVFPVQSSLDSSMKKNTAFIKRLRTAITAASQATFLQETRSLSLHKYLSEIISACFEGLCRCKSPGEIAAGVEIVSALHQRFGPAEFTGYIGWHVGRGLATPDKAHLKALPQDVREREEKERLARQRVLLRVATELWLVGALRSLDDVVRPEEAAKAKENVKGDGVLKTKAGANGTKAEHTDAEPFPLEVLKDMLGHDREHTNLPLVVIFVKSFAWDILGVNSVSADGRKSVNEDGTMSASNGEGKESAAASDEDMSSQDPPMTPPEMRQRFRNILLRYFEDVKAHLVRDQKTLVSQGKRNAEAYVKSGEVFEDRQSNYEKQVKAQEKLLSNAQVLADAIGAEMPDLKEKDSGSSTGDGSIGLVKAGEYLRGQGEGPGIWEDEEERRFYENLIDLKDRVPGILLEEPKKKKADTDEQVGKRKDEESKEKSEEKSADATKPTELDDQSMAIANKSVGAQVDALLARLPEFTSKDQVDETAIEFCFLNSKASRNRMVKAVSEIPKGRSDLLPLYGRLVATLGKYMPDVIQGLVAYLDDEFRSLQRRKQKDFLGQVRTINVRYLAELTKFGAVPEHVIFHCLKVSLDDFSRMNIEIICNLLENCGRYLLRNPETSPRMNSFLETLQRKKSAQHLGQQERMLIENAMYYVNPPERAAIEQKERTPLDLFLRKLIYLDLTKRNLDKVVKQIRKLHWEEDEVVTLLIKIFTKPGKIKYSNIHLLAVILGSLNRHHQEFCISVIDDLLESITFGLELNDFKFNQRRIAEVKYLGELYIYRMVDSPVIFDTLYKIVTYGHEGGTPKPGAINPLDLPDDFFRIRLVCNLLETCGMYYDKGQAKKKLDFFLTFFQYYIYIKDPFPMDVEFMIQDAFALTRPQWKLATSLEEAGNTFAEAVKQNYQLQAHERNTEADEPDEDSGSEDGRDAGDDEELEGRGHDAGGSGEESDTQKTGPEDEQDEEEGDDESDEEEEEHIVVTRPEDERDPEADAEFDRELAKMMAESLDSRKFERKPILDMPLPMRRAREATSTDEGETAEKQTPPGMMKFSLLSRKGKQQQTRSIDLPSDSNFAVAMRTQKEAERAEQQRIKNLVLNYDLRDENDDGESALYYDPLRANSNTRAHFENNNAETTDNKGLDKAHNPYTMPRLDKGGNSRGGQRARKLQLSDVDWYETNPLKKSQRRDSVLSEGRNPSGDGRSSGSSGSFRKNGQPRRSRR</sequence>
<evidence type="ECO:0000256" key="3">
    <source>
        <dbReference type="SAM" id="MobiDB-lite"/>
    </source>
</evidence>
<dbReference type="InterPro" id="IPR007193">
    <property type="entry name" value="Upf2/Nmd2_C"/>
</dbReference>
<feature type="compositionally biased region" description="Acidic residues" evidence="3">
    <location>
        <begin position="926"/>
        <end position="935"/>
    </location>
</feature>
<dbReference type="Pfam" id="PF04050">
    <property type="entry name" value="Upf2"/>
    <property type="match status" value="1"/>
</dbReference>
<dbReference type="GO" id="GO:0005737">
    <property type="term" value="C:cytoplasm"/>
    <property type="evidence" value="ECO:0007669"/>
    <property type="project" value="UniProtKB-SubCell"/>
</dbReference>
<dbReference type="PANTHER" id="PTHR12839">
    <property type="entry name" value="NONSENSE-MEDIATED MRNA DECAY PROTEIN 2 UP-FRAMESHIFT SUPPRESSOR 2"/>
    <property type="match status" value="1"/>
</dbReference>
<comment type="subcellular location">
    <subcellularLocation>
        <location evidence="1">Cytoplasm</location>
    </subcellularLocation>
</comment>
<reference evidence="5" key="1">
    <citation type="journal article" date="2020" name="Stud. Mycol.">
        <title>101 Dothideomycetes genomes: a test case for predicting lifestyles and emergence of pathogens.</title>
        <authorList>
            <person name="Haridas S."/>
            <person name="Albert R."/>
            <person name="Binder M."/>
            <person name="Bloem J."/>
            <person name="Labutti K."/>
            <person name="Salamov A."/>
            <person name="Andreopoulos B."/>
            <person name="Baker S."/>
            <person name="Barry K."/>
            <person name="Bills G."/>
            <person name="Bluhm B."/>
            <person name="Cannon C."/>
            <person name="Castanera R."/>
            <person name="Culley D."/>
            <person name="Daum C."/>
            <person name="Ezra D."/>
            <person name="Gonzalez J."/>
            <person name="Henrissat B."/>
            <person name="Kuo A."/>
            <person name="Liang C."/>
            <person name="Lipzen A."/>
            <person name="Lutzoni F."/>
            <person name="Magnuson J."/>
            <person name="Mondo S."/>
            <person name="Nolan M."/>
            <person name="Ohm R."/>
            <person name="Pangilinan J."/>
            <person name="Park H.-J."/>
            <person name="Ramirez L."/>
            <person name="Alfaro M."/>
            <person name="Sun H."/>
            <person name="Tritt A."/>
            <person name="Yoshinaga Y."/>
            <person name="Zwiers L.-H."/>
            <person name="Turgeon B."/>
            <person name="Goodwin S."/>
            <person name="Spatafora J."/>
            <person name="Crous P."/>
            <person name="Grigoriev I."/>
        </authorList>
    </citation>
    <scope>NUCLEOTIDE SEQUENCE</scope>
    <source>
        <strain evidence="5">CBS 121167</strain>
    </source>
</reference>
<evidence type="ECO:0000256" key="2">
    <source>
        <dbReference type="ARBA" id="ARBA00022490"/>
    </source>
</evidence>
<dbReference type="OrthoDB" id="27832at2759"/>
<dbReference type="Gene3D" id="1.25.40.180">
    <property type="match status" value="3"/>
</dbReference>
<feature type="region of interest" description="Disordered" evidence="3">
    <location>
        <begin position="427"/>
        <end position="467"/>
    </location>
</feature>
<feature type="compositionally biased region" description="Basic and acidic residues" evidence="3">
    <location>
        <begin position="1018"/>
        <end position="1028"/>
    </location>
</feature>
<organism evidence="5 6">
    <name type="scientific">Aplosporella prunicola CBS 121167</name>
    <dbReference type="NCBI Taxonomy" id="1176127"/>
    <lineage>
        <taxon>Eukaryota</taxon>
        <taxon>Fungi</taxon>
        <taxon>Dikarya</taxon>
        <taxon>Ascomycota</taxon>
        <taxon>Pezizomycotina</taxon>
        <taxon>Dothideomycetes</taxon>
        <taxon>Dothideomycetes incertae sedis</taxon>
        <taxon>Botryosphaeriales</taxon>
        <taxon>Aplosporellaceae</taxon>
        <taxon>Aplosporella</taxon>
    </lineage>
</organism>
<evidence type="ECO:0000256" key="1">
    <source>
        <dbReference type="ARBA" id="ARBA00004496"/>
    </source>
</evidence>
<dbReference type="InterPro" id="IPR016024">
    <property type="entry name" value="ARM-type_fold"/>
</dbReference>
<dbReference type="GO" id="GO:0000184">
    <property type="term" value="P:nuclear-transcribed mRNA catabolic process, nonsense-mediated decay"/>
    <property type="evidence" value="ECO:0007669"/>
    <property type="project" value="InterPro"/>
</dbReference>
<dbReference type="SMART" id="SM00543">
    <property type="entry name" value="MIF4G"/>
    <property type="match status" value="2"/>
</dbReference>
<gene>
    <name evidence="5" type="ORF">K452DRAFT_312595</name>
</gene>
<evidence type="ECO:0000313" key="5">
    <source>
        <dbReference type="EMBL" id="KAF2137161.1"/>
    </source>
</evidence>
<dbReference type="InterPro" id="IPR039762">
    <property type="entry name" value="Nmd2/UPF2"/>
</dbReference>
<dbReference type="FunFam" id="1.25.40.180:FF:000052">
    <property type="entry name" value="Nonsense-mediated mRNA decay factor"/>
    <property type="match status" value="1"/>
</dbReference>
<dbReference type="EMBL" id="ML995506">
    <property type="protein sequence ID" value="KAF2137161.1"/>
    <property type="molecule type" value="Genomic_DNA"/>
</dbReference>
<dbReference type="GO" id="GO:0003723">
    <property type="term" value="F:RNA binding"/>
    <property type="evidence" value="ECO:0007669"/>
    <property type="project" value="InterPro"/>
</dbReference>
<dbReference type="Proteomes" id="UP000799438">
    <property type="component" value="Unassembled WGS sequence"/>
</dbReference>
<feature type="region of interest" description="Disordered" evidence="3">
    <location>
        <begin position="920"/>
        <end position="1083"/>
    </location>
</feature>
<dbReference type="Gene3D" id="4.10.80.160">
    <property type="match status" value="1"/>
</dbReference>
<dbReference type="AlphaFoldDB" id="A0A6A6B357"/>
<dbReference type="SUPFAM" id="SSF48371">
    <property type="entry name" value="ARM repeat"/>
    <property type="match status" value="2"/>
</dbReference>
<feature type="region of interest" description="Disordered" evidence="3">
    <location>
        <begin position="1134"/>
        <end position="1230"/>
    </location>
</feature>
<protein>
    <recommendedName>
        <fullName evidence="4">MIF4G domain-containing protein</fullName>
    </recommendedName>
</protein>
<feature type="compositionally biased region" description="Basic and acidic residues" evidence="3">
    <location>
        <begin position="427"/>
        <end position="463"/>
    </location>
</feature>
<dbReference type="FunFam" id="1.25.40.180:FF:000037">
    <property type="entry name" value="Nonsense-mediated mRNA decay factor (Upf2)"/>
    <property type="match status" value="1"/>
</dbReference>